<evidence type="ECO:0000313" key="3">
    <source>
        <dbReference type="Proteomes" id="UP000236454"/>
    </source>
</evidence>
<proteinExistence type="predicted"/>
<protein>
    <recommendedName>
        <fullName evidence="4">Outer membrane protein beta-barrel domain-containing protein</fullName>
    </recommendedName>
</protein>
<organism evidence="2 3">
    <name type="scientific">Lishizhenia tianjinensis</name>
    <dbReference type="NCBI Taxonomy" id="477690"/>
    <lineage>
        <taxon>Bacteria</taxon>
        <taxon>Pseudomonadati</taxon>
        <taxon>Bacteroidota</taxon>
        <taxon>Flavobacteriia</taxon>
        <taxon>Flavobacteriales</taxon>
        <taxon>Crocinitomicaceae</taxon>
        <taxon>Lishizhenia</taxon>
    </lineage>
</organism>
<dbReference type="STRING" id="477690.SAMN05216474_1114"/>
<feature type="chain" id="PRO_5014667237" description="Outer membrane protein beta-barrel domain-containing protein" evidence="1">
    <location>
        <begin position="21"/>
        <end position="216"/>
    </location>
</feature>
<dbReference type="OrthoDB" id="947434at2"/>
<accession>A0A1I6YRG3</accession>
<keyword evidence="3" id="KW-1185">Reference proteome</keyword>
<feature type="signal peptide" evidence="1">
    <location>
        <begin position="1"/>
        <end position="20"/>
    </location>
</feature>
<dbReference type="AlphaFoldDB" id="A0A1I6YRG3"/>
<dbReference type="EMBL" id="FPAS01000001">
    <property type="protein sequence ID" value="SFT53046.1"/>
    <property type="molecule type" value="Genomic_DNA"/>
</dbReference>
<evidence type="ECO:0000256" key="1">
    <source>
        <dbReference type="SAM" id="SignalP"/>
    </source>
</evidence>
<keyword evidence="1" id="KW-0732">Signal</keyword>
<dbReference type="RefSeq" id="WP_090247321.1">
    <property type="nucleotide sequence ID" value="NZ_FPAS01000001.1"/>
</dbReference>
<name>A0A1I6YRG3_9FLAO</name>
<evidence type="ECO:0000313" key="2">
    <source>
        <dbReference type="EMBL" id="SFT53046.1"/>
    </source>
</evidence>
<gene>
    <name evidence="2" type="ORF">SAMN05216474_1114</name>
</gene>
<dbReference type="Proteomes" id="UP000236454">
    <property type="component" value="Unassembled WGS sequence"/>
</dbReference>
<sequence length="216" mass="24867">MKKITLITAFLTVLPLASFSQRLNLNAGTSFSKLDFNYEFSENLNGYNHFTVGSHISINYDYVEKSSFLLSSGIHYVQKGGQDEIPLVDMNGNYLGDITVYRHFNYVGANTFINYKLEKLFLEKLHPYVFAGPRVDILLSEKSNDQLKLDGVNDIMIGFNGGIGLRYDWNRINLGFRAQYFQNFHPMYRRKEGEFSFVDAINDYTFSTQLSVGYNF</sequence>
<reference evidence="2 3" key="1">
    <citation type="submission" date="2016-10" db="EMBL/GenBank/DDBJ databases">
        <authorList>
            <person name="de Groot N.N."/>
        </authorList>
    </citation>
    <scope>NUCLEOTIDE SEQUENCE [LARGE SCALE GENOMIC DNA]</scope>
    <source>
        <strain evidence="2 3">CGMCC 1.7005</strain>
    </source>
</reference>
<evidence type="ECO:0008006" key="4">
    <source>
        <dbReference type="Google" id="ProtNLM"/>
    </source>
</evidence>